<sequence>MALLAQSFRATLPNDTIKFEPLLTPGIKQPIQMWVVIQEWFKGDRIELESESEDLSVWSKADLKAKLNHWNDDWREIINDLKKSTCKRNIWVVVKKIVFAATIYFMWQEIVDSSNVREVCSTWEIKANIWERTLSIQGEN</sequence>
<evidence type="ECO:0008006" key="3">
    <source>
        <dbReference type="Google" id="ProtNLM"/>
    </source>
</evidence>
<organism evidence="1 2">
    <name type="scientific">Tanacetum coccineum</name>
    <dbReference type="NCBI Taxonomy" id="301880"/>
    <lineage>
        <taxon>Eukaryota</taxon>
        <taxon>Viridiplantae</taxon>
        <taxon>Streptophyta</taxon>
        <taxon>Embryophyta</taxon>
        <taxon>Tracheophyta</taxon>
        <taxon>Spermatophyta</taxon>
        <taxon>Magnoliopsida</taxon>
        <taxon>eudicotyledons</taxon>
        <taxon>Gunneridae</taxon>
        <taxon>Pentapetalae</taxon>
        <taxon>asterids</taxon>
        <taxon>campanulids</taxon>
        <taxon>Asterales</taxon>
        <taxon>Asteraceae</taxon>
        <taxon>Asteroideae</taxon>
        <taxon>Anthemideae</taxon>
        <taxon>Anthemidinae</taxon>
        <taxon>Tanacetum</taxon>
    </lineage>
</organism>
<comment type="caution">
    <text evidence="1">The sequence shown here is derived from an EMBL/GenBank/DDBJ whole genome shotgun (WGS) entry which is preliminary data.</text>
</comment>
<dbReference type="Proteomes" id="UP001151760">
    <property type="component" value="Unassembled WGS sequence"/>
</dbReference>
<reference evidence="1" key="2">
    <citation type="submission" date="2022-01" db="EMBL/GenBank/DDBJ databases">
        <authorList>
            <person name="Yamashiro T."/>
            <person name="Shiraishi A."/>
            <person name="Satake H."/>
            <person name="Nakayama K."/>
        </authorList>
    </citation>
    <scope>NUCLEOTIDE SEQUENCE</scope>
</reference>
<keyword evidence="2" id="KW-1185">Reference proteome</keyword>
<name>A0ABQ5EZQ1_9ASTR</name>
<protein>
    <recommendedName>
        <fullName evidence="3">Reverse transcriptase zinc-binding domain-containing protein</fullName>
    </recommendedName>
</protein>
<evidence type="ECO:0000313" key="1">
    <source>
        <dbReference type="EMBL" id="GJT56047.1"/>
    </source>
</evidence>
<reference evidence="1" key="1">
    <citation type="journal article" date="2022" name="Int. J. Mol. Sci.">
        <title>Draft Genome of Tanacetum Coccineum: Genomic Comparison of Closely Related Tanacetum-Family Plants.</title>
        <authorList>
            <person name="Yamashiro T."/>
            <person name="Shiraishi A."/>
            <person name="Nakayama K."/>
            <person name="Satake H."/>
        </authorList>
    </citation>
    <scope>NUCLEOTIDE SEQUENCE</scope>
</reference>
<gene>
    <name evidence="1" type="ORF">Tco_0991101</name>
</gene>
<proteinExistence type="predicted"/>
<accession>A0ABQ5EZQ1</accession>
<evidence type="ECO:0000313" key="2">
    <source>
        <dbReference type="Proteomes" id="UP001151760"/>
    </source>
</evidence>
<dbReference type="EMBL" id="BQNB010016809">
    <property type="protein sequence ID" value="GJT56047.1"/>
    <property type="molecule type" value="Genomic_DNA"/>
</dbReference>